<organism evidence="2 3">
    <name type="scientific">Aequorivita viscosa</name>
    <dbReference type="NCBI Taxonomy" id="797419"/>
    <lineage>
        <taxon>Bacteria</taxon>
        <taxon>Pseudomonadati</taxon>
        <taxon>Bacteroidota</taxon>
        <taxon>Flavobacteriia</taxon>
        <taxon>Flavobacteriales</taxon>
        <taxon>Flavobacteriaceae</taxon>
        <taxon>Aequorivita</taxon>
    </lineage>
</organism>
<reference evidence="3" key="1">
    <citation type="submission" date="2016-11" db="EMBL/GenBank/DDBJ databases">
        <authorList>
            <person name="Varghese N."/>
            <person name="Submissions S."/>
        </authorList>
    </citation>
    <scope>NUCLEOTIDE SEQUENCE [LARGE SCALE GENOMIC DNA]</scope>
    <source>
        <strain evidence="3">DSM 26349</strain>
    </source>
</reference>
<proteinExistence type="predicted"/>
<evidence type="ECO:0000313" key="3">
    <source>
        <dbReference type="Proteomes" id="UP000184172"/>
    </source>
</evidence>
<feature type="region of interest" description="Disordered" evidence="1">
    <location>
        <begin position="101"/>
        <end position="135"/>
    </location>
</feature>
<dbReference type="Proteomes" id="UP000184172">
    <property type="component" value="Unassembled WGS sequence"/>
</dbReference>
<keyword evidence="3" id="KW-1185">Reference proteome</keyword>
<feature type="compositionally biased region" description="Basic and acidic residues" evidence="1">
    <location>
        <begin position="42"/>
        <end position="54"/>
    </location>
</feature>
<accession>A0A1M6MN30</accession>
<feature type="compositionally biased region" description="Polar residues" evidence="1">
    <location>
        <begin position="110"/>
        <end position="125"/>
    </location>
</feature>
<feature type="region of interest" description="Disordered" evidence="1">
    <location>
        <begin position="23"/>
        <end position="54"/>
    </location>
</feature>
<evidence type="ECO:0000256" key="1">
    <source>
        <dbReference type="SAM" id="MobiDB-lite"/>
    </source>
</evidence>
<name>A0A1M6MN30_9FLAO</name>
<dbReference type="AlphaFoldDB" id="A0A1M6MN30"/>
<feature type="compositionally biased region" description="Polar residues" evidence="1">
    <location>
        <begin position="23"/>
        <end position="41"/>
    </location>
</feature>
<dbReference type="EMBL" id="FQYV01000028">
    <property type="protein sequence ID" value="SHJ84867.1"/>
    <property type="molecule type" value="Genomic_DNA"/>
</dbReference>
<sequence length="135" mass="15101">MVIHPCGTFLFCLSPYILNSGTTKKQRATNPSSQKHSVTVSERSRGKTKSPPEKGSVDRVYIYIMVCYRRSRPIPRTAQAGTITPLCKIARAAHFRSTLKPPILFKNSPKPETTVSQSRSHSSAIKNPKKIFRNT</sequence>
<evidence type="ECO:0000313" key="2">
    <source>
        <dbReference type="EMBL" id="SHJ84867.1"/>
    </source>
</evidence>
<protein>
    <submittedName>
        <fullName evidence="2">Uncharacterized protein</fullName>
    </submittedName>
</protein>
<gene>
    <name evidence="2" type="ORF">SAMN04487908_12828</name>
</gene>